<sequence>MFMPFVPPPPAKVVVAPTPNFATSNRFMPFVPPTKHVIVAPTFKFATSNLFKPFVPPTQQVAVAVPPTRVIVAPTIATSHGFMPFVPPTRSVILATRRPAAVDTNGMLTGSQLAARQQVLFDKVDSWCSAVTAAHASESVPYQPPTPRTTPVKPTYVHPADVFPAEAPHFSLKNEPVPSAMPSVGVSQPEFPAVMNEGLSESDRRDFDELVMEFKDFGDDIVSAPSEAPCSSALAALLPTPDTTPVNPTVEMSANSDSADTASISYSYADFLGPQPAIWFDAPENQVEDKNLGWGMCSTVMGMGMDDMGLAGPIESPFNITPFGKSFNPLINESF</sequence>
<dbReference type="OrthoDB" id="2578204at2759"/>
<comment type="caution">
    <text evidence="1">The sequence shown here is derived from an EMBL/GenBank/DDBJ whole genome shotgun (WGS) entry which is preliminary data.</text>
</comment>
<proteinExistence type="predicted"/>
<dbReference type="Proteomes" id="UP000094065">
    <property type="component" value="Unassembled WGS sequence"/>
</dbReference>
<dbReference type="GeneID" id="30153837"/>
<name>A0A1E3I0W4_9TREE</name>
<dbReference type="STRING" id="1295533.A0A1E3I0W4"/>
<dbReference type="AlphaFoldDB" id="A0A1E3I0W4"/>
<organism evidence="1 2">
    <name type="scientific">Cryptococcus amylolentus CBS 6039</name>
    <dbReference type="NCBI Taxonomy" id="1295533"/>
    <lineage>
        <taxon>Eukaryota</taxon>
        <taxon>Fungi</taxon>
        <taxon>Dikarya</taxon>
        <taxon>Basidiomycota</taxon>
        <taxon>Agaricomycotina</taxon>
        <taxon>Tremellomycetes</taxon>
        <taxon>Tremellales</taxon>
        <taxon>Cryptococcaceae</taxon>
        <taxon>Cryptococcus</taxon>
    </lineage>
</organism>
<evidence type="ECO:0000313" key="2">
    <source>
        <dbReference type="Proteomes" id="UP000094065"/>
    </source>
</evidence>
<keyword evidence="2" id="KW-1185">Reference proteome</keyword>
<reference evidence="1 2" key="1">
    <citation type="submission" date="2016-06" db="EMBL/GenBank/DDBJ databases">
        <title>Evolution of pathogenesis and genome organization in the Tremellales.</title>
        <authorList>
            <person name="Cuomo C."/>
            <person name="Litvintseva A."/>
            <person name="Heitman J."/>
            <person name="Chen Y."/>
            <person name="Sun S."/>
            <person name="Springer D."/>
            <person name="Dromer F."/>
            <person name="Young S."/>
            <person name="Zeng Q."/>
            <person name="Chapman S."/>
            <person name="Gujja S."/>
            <person name="Saif S."/>
            <person name="Birren B."/>
        </authorList>
    </citation>
    <scope>NUCLEOTIDE SEQUENCE [LARGE SCALE GENOMIC DNA]</scope>
    <source>
        <strain evidence="1 2">CBS 6039</strain>
    </source>
</reference>
<protein>
    <submittedName>
        <fullName evidence="1">Uncharacterized protein</fullName>
    </submittedName>
</protein>
<evidence type="ECO:0000313" key="1">
    <source>
        <dbReference type="EMBL" id="ODN82243.1"/>
    </source>
</evidence>
<gene>
    <name evidence="1" type="ORF">L202_02528</name>
</gene>
<dbReference type="EMBL" id="AWGJ01000003">
    <property type="protein sequence ID" value="ODN82243.1"/>
    <property type="molecule type" value="Genomic_DNA"/>
</dbReference>
<accession>A0A1E3I0W4</accession>
<dbReference type="RefSeq" id="XP_018996562.1">
    <property type="nucleotide sequence ID" value="XM_019136159.1"/>
</dbReference>